<organism evidence="2 3">
    <name type="scientific">Globodera rostochiensis</name>
    <name type="common">Golden nematode worm</name>
    <name type="synonym">Heterodera rostochiensis</name>
    <dbReference type="NCBI Taxonomy" id="31243"/>
    <lineage>
        <taxon>Eukaryota</taxon>
        <taxon>Metazoa</taxon>
        <taxon>Ecdysozoa</taxon>
        <taxon>Nematoda</taxon>
        <taxon>Chromadorea</taxon>
        <taxon>Rhabditida</taxon>
        <taxon>Tylenchina</taxon>
        <taxon>Tylenchomorpha</taxon>
        <taxon>Tylenchoidea</taxon>
        <taxon>Heteroderidae</taxon>
        <taxon>Heteroderinae</taxon>
        <taxon>Globodera</taxon>
    </lineage>
</organism>
<keyword evidence="1" id="KW-0812">Transmembrane</keyword>
<feature type="transmembrane region" description="Helical" evidence="1">
    <location>
        <begin position="103"/>
        <end position="127"/>
    </location>
</feature>
<feature type="transmembrane region" description="Helical" evidence="1">
    <location>
        <begin position="148"/>
        <end position="166"/>
    </location>
</feature>
<feature type="transmembrane region" description="Helical" evidence="1">
    <location>
        <begin position="203"/>
        <end position="222"/>
    </location>
</feature>
<dbReference type="WBParaSite" id="Gr19_v10_g9457.t1">
    <property type="protein sequence ID" value="Gr19_v10_g9457.t1"/>
    <property type="gene ID" value="Gr19_v10_g9457"/>
</dbReference>
<evidence type="ECO:0000256" key="1">
    <source>
        <dbReference type="SAM" id="Phobius"/>
    </source>
</evidence>
<dbReference type="Gene3D" id="1.20.1070.10">
    <property type="entry name" value="Rhodopsin 7-helix transmembrane proteins"/>
    <property type="match status" value="1"/>
</dbReference>
<evidence type="ECO:0000313" key="2">
    <source>
        <dbReference type="Proteomes" id="UP000887572"/>
    </source>
</evidence>
<feature type="transmembrane region" description="Helical" evidence="1">
    <location>
        <begin position="272"/>
        <end position="295"/>
    </location>
</feature>
<keyword evidence="1" id="KW-0472">Membrane</keyword>
<keyword evidence="2" id="KW-1185">Reference proteome</keyword>
<dbReference type="SUPFAM" id="SSF81321">
    <property type="entry name" value="Family A G protein-coupled receptor-like"/>
    <property type="match status" value="1"/>
</dbReference>
<feature type="transmembrane region" description="Helical" evidence="1">
    <location>
        <begin position="69"/>
        <end position="97"/>
    </location>
</feature>
<dbReference type="Pfam" id="PF10321">
    <property type="entry name" value="7TM_GPCR_Srt"/>
    <property type="match status" value="1"/>
</dbReference>
<feature type="transmembrane region" description="Helical" evidence="1">
    <location>
        <begin position="33"/>
        <end position="57"/>
    </location>
</feature>
<keyword evidence="1" id="KW-1133">Transmembrane helix</keyword>
<sequence length="353" mass="40417">MDVLFFDSKEYERLYNCSAYHIDQIPLNERQHLLIGAIFIACSIIFEVLYIPCLIVIQKNMDSTCYKFMFYIGITDMMCLLMCGIITGYLAIIGAVFCTAPTFIYIAGAYGYALWVSETTAEMFLAFNRCVELSSSWLAQLLFHGKRIYLWLVFPTVYGLYIFTFTKPFLFSGLHITWFTNPHIGYINDRTTYRNDYQLVHDAIVVTVLPGIYLLFALILYFKSRVIKDETNQATSTQSQKKIFIQVLLISFVNAITSGIYVTMQFVPLSEFVLVAAQFFWVMTHGIPPVIYLMLNKTVRCDVYILLFRPLAMFFPCITVPSELAGTHNYGTNTNARHRAVNQIALQSTNTAA</sequence>
<name>A0A914IFR3_GLORO</name>
<protein>
    <submittedName>
        <fullName evidence="3">Uncharacterized protein</fullName>
    </submittedName>
</protein>
<dbReference type="InterPro" id="IPR019425">
    <property type="entry name" value="7TM_GPCR_serpentine_rcpt_Srt"/>
</dbReference>
<accession>A0A914IFR3</accession>
<dbReference type="AlphaFoldDB" id="A0A914IFR3"/>
<dbReference type="PANTHER" id="PTHR23021">
    <property type="entry name" value="SERPENTINE RECEPTOR, CLASS T"/>
    <property type="match status" value="1"/>
</dbReference>
<dbReference type="Proteomes" id="UP000887572">
    <property type="component" value="Unplaced"/>
</dbReference>
<proteinExistence type="predicted"/>
<feature type="transmembrane region" description="Helical" evidence="1">
    <location>
        <begin position="243"/>
        <end position="266"/>
    </location>
</feature>
<dbReference type="PANTHER" id="PTHR23021:SF11">
    <property type="entry name" value="SERPENTINE RECEPTOR, CLASS T"/>
    <property type="match status" value="1"/>
</dbReference>
<reference evidence="3" key="1">
    <citation type="submission" date="2022-11" db="UniProtKB">
        <authorList>
            <consortium name="WormBaseParasite"/>
        </authorList>
    </citation>
    <scope>IDENTIFICATION</scope>
</reference>
<evidence type="ECO:0000313" key="3">
    <source>
        <dbReference type="WBParaSite" id="Gr19_v10_g9457.t1"/>
    </source>
</evidence>